<evidence type="ECO:0000313" key="1">
    <source>
        <dbReference type="EMBL" id="GIX80630.1"/>
    </source>
</evidence>
<dbReference type="EMBL" id="BPLR01003052">
    <property type="protein sequence ID" value="GIX80630.1"/>
    <property type="molecule type" value="Genomic_DNA"/>
</dbReference>
<feature type="non-terminal residue" evidence="1">
    <location>
        <position position="1"/>
    </location>
</feature>
<protein>
    <submittedName>
        <fullName evidence="1">Uncharacterized protein</fullName>
    </submittedName>
</protein>
<dbReference type="Proteomes" id="UP001054945">
    <property type="component" value="Unassembled WGS sequence"/>
</dbReference>
<comment type="caution">
    <text evidence="1">The sequence shown here is derived from an EMBL/GenBank/DDBJ whole genome shotgun (WGS) entry which is preliminary data.</text>
</comment>
<reference evidence="1 2" key="1">
    <citation type="submission" date="2021-06" db="EMBL/GenBank/DDBJ databases">
        <title>Caerostris extrusa draft genome.</title>
        <authorList>
            <person name="Kono N."/>
            <person name="Arakawa K."/>
        </authorList>
    </citation>
    <scope>NUCLEOTIDE SEQUENCE [LARGE SCALE GENOMIC DNA]</scope>
</reference>
<keyword evidence="2" id="KW-1185">Reference proteome</keyword>
<gene>
    <name evidence="1" type="ORF">CEXT_775031</name>
</gene>
<name>A0AAV4N9W7_CAEEX</name>
<organism evidence="1 2">
    <name type="scientific">Caerostris extrusa</name>
    <name type="common">Bark spider</name>
    <name type="synonym">Caerostris bankana</name>
    <dbReference type="NCBI Taxonomy" id="172846"/>
    <lineage>
        <taxon>Eukaryota</taxon>
        <taxon>Metazoa</taxon>
        <taxon>Ecdysozoa</taxon>
        <taxon>Arthropoda</taxon>
        <taxon>Chelicerata</taxon>
        <taxon>Arachnida</taxon>
        <taxon>Araneae</taxon>
        <taxon>Araneomorphae</taxon>
        <taxon>Entelegynae</taxon>
        <taxon>Araneoidea</taxon>
        <taxon>Araneidae</taxon>
        <taxon>Caerostris</taxon>
    </lineage>
</organism>
<proteinExistence type="predicted"/>
<sequence length="36" mass="4206">VNQNGTRVTWYWVSELEDQTNNGKIKSEEPTPKLDK</sequence>
<evidence type="ECO:0000313" key="2">
    <source>
        <dbReference type="Proteomes" id="UP001054945"/>
    </source>
</evidence>
<accession>A0AAV4N9W7</accession>
<dbReference type="AlphaFoldDB" id="A0AAV4N9W7"/>